<sequence>MFPHGIVVGAALTASTSVRTSRVLLGHTVVNAMRYEGMCYRSAGITIYLGKHAGNNRSKSVRAAANLHGCSFTFSTRETERVRPAPIAMHSHSHVLNGACCCFSEAGSVCQRDRRTWLAVAGVFPGTALGCRAPSVGRSPRRGRLSGIVSRLLLNAVVVVDGKFLMGGRVRVCVPPCDFSQWHSLERCMCVCLADVVLGIPISRYSVVQQWTGK</sequence>
<gene>
    <name evidence="1" type="ORF">TCDM_11645</name>
</gene>
<evidence type="ECO:0000313" key="1">
    <source>
        <dbReference type="EMBL" id="ESS60810.1"/>
    </source>
</evidence>
<evidence type="ECO:0000313" key="2">
    <source>
        <dbReference type="Proteomes" id="UP000017861"/>
    </source>
</evidence>
<protein>
    <submittedName>
        <fullName evidence="1">Trans-sialidase</fullName>
    </submittedName>
</protein>
<proteinExistence type="predicted"/>
<dbReference type="AlphaFoldDB" id="V5AJJ1"/>
<dbReference type="OrthoDB" id="10353216at2759"/>
<reference evidence="1 2" key="1">
    <citation type="journal article" date="2014" name="Genome Announc.">
        <title>Trypanosoma cruzi Clone Dm28c Draft Genome Sequence.</title>
        <authorList>
            <person name="Grisard E.C."/>
            <person name="Teixeira S.M."/>
            <person name="de Almeida L.G."/>
            <person name="Stoco P.H."/>
            <person name="Gerber A.L."/>
            <person name="Talavera-Lopez C."/>
            <person name="Lima O.C."/>
            <person name="Andersson B."/>
            <person name="de Vasconcelos A.T."/>
        </authorList>
    </citation>
    <scope>NUCLEOTIDE SEQUENCE [LARGE SCALE GENOMIC DNA]</scope>
    <source>
        <strain evidence="1 2">Dm28c</strain>
    </source>
</reference>
<dbReference type="EMBL" id="AYLP01000392">
    <property type="protein sequence ID" value="ESS60810.1"/>
    <property type="molecule type" value="Genomic_DNA"/>
</dbReference>
<name>V5AJJ1_TRYCR</name>
<organism evidence="1 2">
    <name type="scientific">Trypanosoma cruzi Dm28c</name>
    <dbReference type="NCBI Taxonomy" id="1416333"/>
    <lineage>
        <taxon>Eukaryota</taxon>
        <taxon>Discoba</taxon>
        <taxon>Euglenozoa</taxon>
        <taxon>Kinetoplastea</taxon>
        <taxon>Metakinetoplastina</taxon>
        <taxon>Trypanosomatida</taxon>
        <taxon>Trypanosomatidae</taxon>
        <taxon>Trypanosoma</taxon>
        <taxon>Schizotrypanum</taxon>
    </lineage>
</organism>
<dbReference type="VEuPathDB" id="TriTrypDB:TCDM_11645"/>
<accession>V5AJJ1</accession>
<dbReference type="Proteomes" id="UP000017861">
    <property type="component" value="Unassembled WGS sequence"/>
</dbReference>
<comment type="caution">
    <text evidence="1">The sequence shown here is derived from an EMBL/GenBank/DDBJ whole genome shotgun (WGS) entry which is preliminary data.</text>
</comment>